<keyword evidence="1" id="KW-1185">Reference proteome</keyword>
<evidence type="ECO:0000313" key="1">
    <source>
        <dbReference type="Proteomes" id="UP000887561"/>
    </source>
</evidence>
<name>A0A915MYM3_MELJA</name>
<dbReference type="Proteomes" id="UP000887561">
    <property type="component" value="Unplaced"/>
</dbReference>
<evidence type="ECO:0000313" key="2">
    <source>
        <dbReference type="WBParaSite" id="scaffold6405_cov207.g10813"/>
    </source>
</evidence>
<dbReference type="AlphaFoldDB" id="A0A915MYM3"/>
<organism evidence="1 2">
    <name type="scientific">Meloidogyne javanica</name>
    <name type="common">Root-knot nematode worm</name>
    <dbReference type="NCBI Taxonomy" id="6303"/>
    <lineage>
        <taxon>Eukaryota</taxon>
        <taxon>Metazoa</taxon>
        <taxon>Ecdysozoa</taxon>
        <taxon>Nematoda</taxon>
        <taxon>Chromadorea</taxon>
        <taxon>Rhabditida</taxon>
        <taxon>Tylenchina</taxon>
        <taxon>Tylenchomorpha</taxon>
        <taxon>Tylenchoidea</taxon>
        <taxon>Meloidogynidae</taxon>
        <taxon>Meloidogyninae</taxon>
        <taxon>Meloidogyne</taxon>
        <taxon>Meloidogyne incognita group</taxon>
    </lineage>
</organism>
<accession>A0A915MYM3</accession>
<dbReference type="WBParaSite" id="scaffold6405_cov207.g10813">
    <property type="protein sequence ID" value="scaffold6405_cov207.g10813"/>
    <property type="gene ID" value="scaffold6405_cov207.g10813"/>
</dbReference>
<reference evidence="2" key="1">
    <citation type="submission" date="2022-11" db="UniProtKB">
        <authorList>
            <consortium name="WormBaseParasite"/>
        </authorList>
    </citation>
    <scope>IDENTIFICATION</scope>
</reference>
<sequence length="178" mass="18505">MYVVCTCPAGTSGIIYNSTDSRIFQFNMPPASATCGGCPSGYTESCYPTQSDSNPANDIADVDVQCGTAGVPNYSTFCACPSNGQQCFTFNQPNQVFDVQLYTFCDAGGSNIFTNNAQTVTFVQQTDGAGNLQPFSQTSPYVKAPTIAVSCDGCNTISTNNANTGTATTCSGPLTMSG</sequence>
<protein>
    <submittedName>
        <fullName evidence="2">Expansin-like EG45 domain-containing protein</fullName>
    </submittedName>
</protein>
<proteinExistence type="predicted"/>